<feature type="region of interest" description="Disordered" evidence="1">
    <location>
        <begin position="24"/>
        <end position="46"/>
    </location>
</feature>
<dbReference type="STRING" id="1437603.GCA_000771525_01627"/>
<dbReference type="Proteomes" id="UP000029082">
    <property type="component" value="Unassembled WGS sequence"/>
</dbReference>
<gene>
    <name evidence="2" type="ORF">BMON_1680</name>
</gene>
<dbReference type="AlphaFoldDB" id="A0A087BR30"/>
<keyword evidence="3" id="KW-1185">Reference proteome</keyword>
<reference evidence="2 3" key="1">
    <citation type="submission" date="2014-03" db="EMBL/GenBank/DDBJ databases">
        <title>Genomics of Bifidobacteria.</title>
        <authorList>
            <person name="Ventura M."/>
            <person name="Milani C."/>
            <person name="Lugli G.A."/>
        </authorList>
    </citation>
    <scope>NUCLEOTIDE SEQUENCE [LARGE SCALE GENOMIC DNA]</scope>
    <source>
        <strain evidence="2 3">DSM 21395</strain>
    </source>
</reference>
<evidence type="ECO:0000313" key="3">
    <source>
        <dbReference type="Proteomes" id="UP000029082"/>
    </source>
</evidence>
<evidence type="ECO:0000313" key="2">
    <source>
        <dbReference type="EMBL" id="KFI73480.1"/>
    </source>
</evidence>
<accession>A0A087BR30</accession>
<dbReference type="RefSeq" id="WP_156098640.1">
    <property type="nucleotide sequence ID" value="NZ_JDUO01000007.1"/>
</dbReference>
<protein>
    <submittedName>
        <fullName evidence="2">Uncharacterized protein</fullName>
    </submittedName>
</protein>
<feature type="compositionally biased region" description="Basic residues" evidence="1">
    <location>
        <begin position="28"/>
        <end position="46"/>
    </location>
</feature>
<evidence type="ECO:0000256" key="1">
    <source>
        <dbReference type="SAM" id="MobiDB-lite"/>
    </source>
</evidence>
<name>A0A087BR30_9BIFI</name>
<sequence length="46" mass="5210">MTDKNSNPQDVTDEQLGHIIDHAYQAHHGGKTTRASPRKRLTSWPI</sequence>
<organism evidence="2 3">
    <name type="scientific">Bifidobacterium mongoliense DSM 21395</name>
    <dbReference type="NCBI Taxonomy" id="1437603"/>
    <lineage>
        <taxon>Bacteria</taxon>
        <taxon>Bacillati</taxon>
        <taxon>Actinomycetota</taxon>
        <taxon>Actinomycetes</taxon>
        <taxon>Bifidobacteriales</taxon>
        <taxon>Bifidobacteriaceae</taxon>
        <taxon>Bifidobacterium</taxon>
    </lineage>
</organism>
<dbReference type="EMBL" id="JGZE01000033">
    <property type="protein sequence ID" value="KFI73480.1"/>
    <property type="molecule type" value="Genomic_DNA"/>
</dbReference>
<comment type="caution">
    <text evidence="2">The sequence shown here is derived from an EMBL/GenBank/DDBJ whole genome shotgun (WGS) entry which is preliminary data.</text>
</comment>
<proteinExistence type="predicted"/>
<dbReference type="GeneID" id="93095331"/>